<organism evidence="3 4">
    <name type="scientific">Fibrella forsythiae</name>
    <dbReference type="NCBI Taxonomy" id="2817061"/>
    <lineage>
        <taxon>Bacteria</taxon>
        <taxon>Pseudomonadati</taxon>
        <taxon>Bacteroidota</taxon>
        <taxon>Cytophagia</taxon>
        <taxon>Cytophagales</taxon>
        <taxon>Spirosomataceae</taxon>
        <taxon>Fibrella</taxon>
    </lineage>
</organism>
<comment type="caution">
    <text evidence="3">The sequence shown here is derived from an EMBL/GenBank/DDBJ whole genome shotgun (WGS) entry which is preliminary data.</text>
</comment>
<feature type="region of interest" description="Disordered" evidence="1">
    <location>
        <begin position="176"/>
        <end position="206"/>
    </location>
</feature>
<accession>A0ABS3JLM0</accession>
<feature type="signal peptide" evidence="2">
    <location>
        <begin position="1"/>
        <end position="20"/>
    </location>
</feature>
<evidence type="ECO:0000313" key="4">
    <source>
        <dbReference type="Proteomes" id="UP000664628"/>
    </source>
</evidence>
<evidence type="ECO:0000313" key="3">
    <source>
        <dbReference type="EMBL" id="MBO0950902.1"/>
    </source>
</evidence>
<dbReference type="EMBL" id="JAFMYW010000006">
    <property type="protein sequence ID" value="MBO0950902.1"/>
    <property type="molecule type" value="Genomic_DNA"/>
</dbReference>
<dbReference type="RefSeq" id="WP_207330844.1">
    <property type="nucleotide sequence ID" value="NZ_JAFMYW010000006.1"/>
</dbReference>
<feature type="compositionally biased region" description="Polar residues" evidence="1">
    <location>
        <begin position="176"/>
        <end position="187"/>
    </location>
</feature>
<gene>
    <name evidence="3" type="ORF">J2I46_20085</name>
</gene>
<feature type="chain" id="PRO_5045486234" evidence="2">
    <location>
        <begin position="21"/>
        <end position="689"/>
    </location>
</feature>
<proteinExistence type="predicted"/>
<protein>
    <submittedName>
        <fullName evidence="3">Uncharacterized protein</fullName>
    </submittedName>
</protein>
<name>A0ABS3JLM0_9BACT</name>
<keyword evidence="4" id="KW-1185">Reference proteome</keyword>
<evidence type="ECO:0000256" key="2">
    <source>
        <dbReference type="SAM" id="SignalP"/>
    </source>
</evidence>
<reference evidence="3 4" key="1">
    <citation type="submission" date="2021-03" db="EMBL/GenBank/DDBJ databases">
        <title>Fibrella sp. HMF5405 genome sequencing and assembly.</title>
        <authorList>
            <person name="Kang H."/>
            <person name="Kim H."/>
            <person name="Bae S."/>
            <person name="Joh K."/>
        </authorList>
    </citation>
    <scope>NUCLEOTIDE SEQUENCE [LARGE SCALE GENOMIC DNA]</scope>
    <source>
        <strain evidence="3 4">HMF5405</strain>
    </source>
</reference>
<dbReference type="Proteomes" id="UP000664628">
    <property type="component" value="Unassembled WGS sequence"/>
</dbReference>
<evidence type="ECO:0000256" key="1">
    <source>
        <dbReference type="SAM" id="MobiDB-lite"/>
    </source>
</evidence>
<sequence length="689" mass="77103">MKILVSTLLFFLLCGNRTNAQNQHLVTVAELKELVQCPDQNCFLALVNPWGFKYKSNKKGKLNKQEGTHYRYVRPYPNPLFAEATASYWIMVDNTRQVVFSSDNKDWIASLDNAIRAGGFVSVESKSTLTTTEEQYQFNENGRVWQLHRSKLDLMADSGTTTLTIRYDGTPVNASSVPGTGIQSAGQTVPPRSAGSAVPRLGGDWDRNYPQQNAGELLNAERSYAADYDRKHGKTGQTFFRVEKVSLQATVTNQYRPLTDDRWARSFDLPIRRTGFDAVANDRVRLFRQEALFEVAGERIWMPVQEVLLQTLPKETKPGQLVTLYALLVSYHDFGGTLHLSFLVNEFAAAAAAQVVAEESPYAHLIKESPSITNSTGSRLPGTTDCGFNWKPWSSVSAVEKGQMKRVMVSKYEEPNMSLLQYITDELTKGHKIQLARHNFFRDAESGYVVYIEYKVPENGNKGRVEVYENLGGSRLWPAATVKNRLCDVRPVDIQKPVRHPGVTGDDGQTLEFLGNTFFAMEYAEFLKKTGQTNPARSAAVKPAPVSSGIGKTAGGDTLEELSLLLLKALKTNDKALWMRCMHPDDSVEDDARSALRFDQYRECLDQNGVTEWSSVSYSRMTHLARPNGGDKVDLTVIRSRVTIEFTYRNGEFVGGLSFGSFSKYNGRWLVWAAGFGGDNCTVHRNFGR</sequence>
<keyword evidence="2" id="KW-0732">Signal</keyword>